<organism evidence="1">
    <name type="scientific">uncultured Woeseiaceae bacterium</name>
    <dbReference type="NCBI Taxonomy" id="1983305"/>
    <lineage>
        <taxon>Bacteria</taxon>
        <taxon>Pseudomonadati</taxon>
        <taxon>Pseudomonadota</taxon>
        <taxon>Gammaproteobacteria</taxon>
        <taxon>Woeseiales</taxon>
        <taxon>Woeseiaceae</taxon>
        <taxon>environmental samples</taxon>
    </lineage>
</organism>
<evidence type="ECO:0000313" key="1">
    <source>
        <dbReference type="EMBL" id="VUX55533.1"/>
    </source>
</evidence>
<protein>
    <submittedName>
        <fullName evidence="1">Uncharacterized protein</fullName>
    </submittedName>
</protein>
<reference evidence="1" key="1">
    <citation type="submission" date="2019-07" db="EMBL/GenBank/DDBJ databases">
        <authorList>
            <person name="Weber M."/>
            <person name="Kostadinov I."/>
            <person name="Kostadinov D I."/>
        </authorList>
    </citation>
    <scope>NUCLEOTIDE SEQUENCE</scope>
    <source>
        <strain evidence="1">Gfbio:sag-sample-m06:053724c1-46a9-4a36-b237-ea2bf867836b</strain>
    </source>
</reference>
<sequence length="80" mass="9279">MSARRQNELKKIRRLSDSASFDVDLRKDDFRLRGGPALILSRKLAAALRRLLICDSLDWERNRQLVAFSIANARRLRQIG</sequence>
<dbReference type="AlphaFoldDB" id="A0A7D9D2G5"/>
<dbReference type="EMBL" id="LR633967">
    <property type="protein sequence ID" value="VUX55533.1"/>
    <property type="molecule type" value="Genomic_DNA"/>
</dbReference>
<name>A0A7D9D2G5_9GAMM</name>
<accession>A0A7D9D2G5</accession>
<gene>
    <name evidence="1" type="ORF">JTBM06_V1_40011</name>
</gene>
<proteinExistence type="predicted"/>